<feature type="region of interest" description="Disordered" evidence="2">
    <location>
        <begin position="1"/>
        <end position="69"/>
    </location>
</feature>
<keyword evidence="4" id="KW-1185">Reference proteome</keyword>
<organism evidence="3 4">
    <name type="scientific">Colletotrichum sojae</name>
    <dbReference type="NCBI Taxonomy" id="2175907"/>
    <lineage>
        <taxon>Eukaryota</taxon>
        <taxon>Fungi</taxon>
        <taxon>Dikarya</taxon>
        <taxon>Ascomycota</taxon>
        <taxon>Pezizomycotina</taxon>
        <taxon>Sordariomycetes</taxon>
        <taxon>Hypocreomycetidae</taxon>
        <taxon>Glomerellales</taxon>
        <taxon>Glomerellaceae</taxon>
        <taxon>Colletotrichum</taxon>
        <taxon>Colletotrichum orchidearum species complex</taxon>
    </lineage>
</organism>
<comment type="similarity">
    <text evidence="1">Belongs to the methyltransferase superfamily. LaeA methyltransferase family.</text>
</comment>
<feature type="compositionally biased region" description="Low complexity" evidence="2">
    <location>
        <begin position="30"/>
        <end position="61"/>
    </location>
</feature>
<dbReference type="EMBL" id="WIGN01000216">
    <property type="protein sequence ID" value="KAF6804185.1"/>
    <property type="molecule type" value="Genomic_DNA"/>
</dbReference>
<evidence type="ECO:0000313" key="4">
    <source>
        <dbReference type="Proteomes" id="UP000652219"/>
    </source>
</evidence>
<dbReference type="Gene3D" id="3.40.50.150">
    <property type="entry name" value="Vaccinia Virus protein VP39"/>
    <property type="match status" value="1"/>
</dbReference>
<dbReference type="AlphaFoldDB" id="A0A8H6MQ82"/>
<dbReference type="InterPro" id="IPR029063">
    <property type="entry name" value="SAM-dependent_MTases_sf"/>
</dbReference>
<keyword evidence="3" id="KW-0808">Transferase</keyword>
<evidence type="ECO:0000313" key="3">
    <source>
        <dbReference type="EMBL" id="KAF6804185.1"/>
    </source>
</evidence>
<gene>
    <name evidence="3" type="ORF">CSOJ01_10383</name>
</gene>
<evidence type="ECO:0000256" key="1">
    <source>
        <dbReference type="ARBA" id="ARBA00038158"/>
    </source>
</evidence>
<dbReference type="Pfam" id="PF13489">
    <property type="entry name" value="Methyltransf_23"/>
    <property type="match status" value="1"/>
</dbReference>
<reference evidence="3 4" key="1">
    <citation type="journal article" date="2020" name="Phytopathology">
        <title>Genome Sequence Resources of Colletotrichum truncatum, C. plurivorum, C. musicola, and C. sojae: Four Species Pathogenic to Soybean (Glycine max).</title>
        <authorList>
            <person name="Rogerio F."/>
            <person name="Boufleur T.R."/>
            <person name="Ciampi-Guillardi M."/>
            <person name="Sukno S.A."/>
            <person name="Thon M.R."/>
            <person name="Massola Junior N.S."/>
            <person name="Baroncelli R."/>
        </authorList>
    </citation>
    <scope>NUCLEOTIDE SEQUENCE [LARGE SCALE GENOMIC DNA]</scope>
    <source>
        <strain evidence="3 4">LFN0009</strain>
    </source>
</reference>
<sequence>MADSHATTQPSAAAAAPAATDRPVTPPAAAPATAASTTTAPATTAPGTAETATTEAATTAPTPAPAPAPDQLIEAEDVASVSDSASIDERISSYTASLASSAVDYPLEHGRSYHAFRSGKAYFMPNDETEMDRLDLAHATTVRIIGDKLYTAPLEKDRVHSILDIGTGTGIWAMEMGDEFPNAQVFGIDLSPMQPGWVPPNVKFEIDDVESPWIDRKYDFIYCRYMTGAIKDWPKLVQNIYDHLNPGGWVEFYDVDPDFYSPDGTYTEKHATHKWVTTLLDTMDSLGQTCRVGTKFEGWVKDAGFQNVQHQKYLVPLGPWAKDPYYQEIGLMNLAQTLEGLDGFTMRIFCGVLGWTKTEAEVLLVEVRNELKKLHTFHAQFDK</sequence>
<dbReference type="SUPFAM" id="SSF53335">
    <property type="entry name" value="S-adenosyl-L-methionine-dependent methyltransferases"/>
    <property type="match status" value="1"/>
</dbReference>
<dbReference type="PANTHER" id="PTHR43591:SF24">
    <property type="entry name" value="2-METHOXY-6-POLYPRENYL-1,4-BENZOQUINOL METHYLASE, MITOCHONDRIAL"/>
    <property type="match status" value="1"/>
</dbReference>
<dbReference type="CDD" id="cd02440">
    <property type="entry name" value="AdoMet_MTases"/>
    <property type="match status" value="1"/>
</dbReference>
<dbReference type="GO" id="GO:0032259">
    <property type="term" value="P:methylation"/>
    <property type="evidence" value="ECO:0007669"/>
    <property type="project" value="UniProtKB-KW"/>
</dbReference>
<accession>A0A8H6MQ82</accession>
<keyword evidence="3" id="KW-0489">Methyltransferase</keyword>
<dbReference type="GO" id="GO:0008168">
    <property type="term" value="F:methyltransferase activity"/>
    <property type="evidence" value="ECO:0007669"/>
    <property type="project" value="UniProtKB-KW"/>
</dbReference>
<proteinExistence type="inferred from homology"/>
<protein>
    <submittedName>
        <fullName evidence="3">Methyltransferase</fullName>
    </submittedName>
</protein>
<feature type="compositionally biased region" description="Low complexity" evidence="2">
    <location>
        <begin position="1"/>
        <end position="23"/>
    </location>
</feature>
<name>A0A8H6MQ82_9PEZI</name>
<comment type="caution">
    <text evidence="3">The sequence shown here is derived from an EMBL/GenBank/DDBJ whole genome shotgun (WGS) entry which is preliminary data.</text>
</comment>
<dbReference type="PANTHER" id="PTHR43591">
    <property type="entry name" value="METHYLTRANSFERASE"/>
    <property type="match status" value="1"/>
</dbReference>
<dbReference type="Proteomes" id="UP000652219">
    <property type="component" value="Unassembled WGS sequence"/>
</dbReference>
<evidence type="ECO:0000256" key="2">
    <source>
        <dbReference type="SAM" id="MobiDB-lite"/>
    </source>
</evidence>